<sequence>MKKFKLLTGLTVALMFGGVASLPAIAQPAGTGSGPTPGDTQSPATRPAGPTNEPGQRFDPVQDRDRDGQLIEQERRQQEGQFQQQQPGQFQQQPGQLQQQPGQLQQQPGQFQQQPGQLQQQPGQFQQQPGQFQQQPGQFQQQPGQFQQQQFPESGQFDDDQAAPIRALW</sequence>
<protein>
    <submittedName>
        <fullName evidence="3">Uncharacterized protein</fullName>
    </submittedName>
</protein>
<feature type="compositionally biased region" description="Low complexity" evidence="1">
    <location>
        <begin position="79"/>
        <end position="152"/>
    </location>
</feature>
<evidence type="ECO:0000256" key="1">
    <source>
        <dbReference type="SAM" id="MobiDB-lite"/>
    </source>
</evidence>
<dbReference type="EMBL" id="MJGC01000058">
    <property type="protein sequence ID" value="OEJ74939.1"/>
    <property type="molecule type" value="Genomic_DNA"/>
</dbReference>
<feature type="compositionally biased region" description="Basic and acidic residues" evidence="1">
    <location>
        <begin position="60"/>
        <end position="78"/>
    </location>
</feature>
<comment type="caution">
    <text evidence="3">The sequence shown here is derived from an EMBL/GenBank/DDBJ whole genome shotgun (WGS) entry which is preliminary data.</text>
</comment>
<feature type="signal peptide" evidence="2">
    <location>
        <begin position="1"/>
        <end position="26"/>
    </location>
</feature>
<dbReference type="RefSeq" id="WP_069967448.1">
    <property type="nucleotide sequence ID" value="NZ_CM124774.1"/>
</dbReference>
<feature type="chain" id="PRO_5009184329" evidence="2">
    <location>
        <begin position="27"/>
        <end position="169"/>
    </location>
</feature>
<reference evidence="3" key="1">
    <citation type="submission" date="2016-09" db="EMBL/GenBank/DDBJ databases">
        <title>Draft genome of thermotolerant cyanobacterium Desertifilum sp. strain IPPAS B-1220.</title>
        <authorList>
            <person name="Sinetova M.A."/>
            <person name="Bolakhan K."/>
            <person name="Zayadan B.K."/>
            <person name="Mironov K.S."/>
            <person name="Ustinova V."/>
            <person name="Kupriyanova E.V."/>
            <person name="Sidorov R.A."/>
            <person name="Skrypnik A.N."/>
            <person name="Gogoleva N.E."/>
            <person name="Gogolev Y.V."/>
            <person name="Los D.A."/>
        </authorList>
    </citation>
    <scope>NUCLEOTIDE SEQUENCE [LARGE SCALE GENOMIC DNA]</scope>
    <source>
        <strain evidence="3">IPPAS B-1220</strain>
    </source>
</reference>
<evidence type="ECO:0000313" key="3">
    <source>
        <dbReference type="EMBL" id="OEJ74939.1"/>
    </source>
</evidence>
<feature type="region of interest" description="Disordered" evidence="1">
    <location>
        <begin position="24"/>
        <end position="169"/>
    </location>
</feature>
<name>A0A1E5QJS1_9CYAN</name>
<dbReference type="AlphaFoldDB" id="A0A1E5QJS1"/>
<keyword evidence="2" id="KW-0732">Signal</keyword>
<organism evidence="3">
    <name type="scientific">Desertifilum tharense IPPAS B-1220</name>
    <dbReference type="NCBI Taxonomy" id="1781255"/>
    <lineage>
        <taxon>Bacteria</taxon>
        <taxon>Bacillati</taxon>
        <taxon>Cyanobacteriota</taxon>
        <taxon>Cyanophyceae</taxon>
        <taxon>Desertifilales</taxon>
        <taxon>Desertifilaceae</taxon>
        <taxon>Desertifilum</taxon>
    </lineage>
</organism>
<proteinExistence type="predicted"/>
<evidence type="ECO:0000256" key="2">
    <source>
        <dbReference type="SAM" id="SignalP"/>
    </source>
</evidence>
<gene>
    <name evidence="3" type="ORF">BH720_12010</name>
</gene>
<accession>A0A1E5QJS1</accession>